<reference evidence="1 2" key="1">
    <citation type="journal article" date="2024" name="Nat. Commun.">
        <title>Phylogenomics reveals the evolutionary origins of lichenization in chlorophyte algae.</title>
        <authorList>
            <person name="Puginier C."/>
            <person name="Libourel C."/>
            <person name="Otte J."/>
            <person name="Skaloud P."/>
            <person name="Haon M."/>
            <person name="Grisel S."/>
            <person name="Petersen M."/>
            <person name="Berrin J.G."/>
            <person name="Delaux P.M."/>
            <person name="Dal Grande F."/>
            <person name="Keller J."/>
        </authorList>
    </citation>
    <scope>NUCLEOTIDE SEQUENCE [LARGE SCALE GENOMIC DNA]</scope>
    <source>
        <strain evidence="1 2">SAG 2145</strain>
    </source>
</reference>
<accession>A0AAW1QTH9</accession>
<keyword evidence="2" id="KW-1185">Reference proteome</keyword>
<name>A0AAW1QTH9_9CHLO</name>
<gene>
    <name evidence="1" type="ORF">WJX74_007488</name>
</gene>
<proteinExistence type="predicted"/>
<comment type="caution">
    <text evidence="1">The sequence shown here is derived from an EMBL/GenBank/DDBJ whole genome shotgun (WGS) entry which is preliminary data.</text>
</comment>
<evidence type="ECO:0000313" key="2">
    <source>
        <dbReference type="Proteomes" id="UP001438707"/>
    </source>
</evidence>
<dbReference type="EMBL" id="JALJOS010000028">
    <property type="protein sequence ID" value="KAK9824772.1"/>
    <property type="molecule type" value="Genomic_DNA"/>
</dbReference>
<dbReference type="Proteomes" id="UP001438707">
    <property type="component" value="Unassembled WGS sequence"/>
</dbReference>
<organism evidence="1 2">
    <name type="scientific">Apatococcus lobatus</name>
    <dbReference type="NCBI Taxonomy" id="904363"/>
    <lineage>
        <taxon>Eukaryota</taxon>
        <taxon>Viridiplantae</taxon>
        <taxon>Chlorophyta</taxon>
        <taxon>core chlorophytes</taxon>
        <taxon>Trebouxiophyceae</taxon>
        <taxon>Chlorellales</taxon>
        <taxon>Chlorellaceae</taxon>
        <taxon>Apatococcus</taxon>
    </lineage>
</organism>
<protein>
    <submittedName>
        <fullName evidence="1">Uncharacterized protein</fullName>
    </submittedName>
</protein>
<dbReference type="AlphaFoldDB" id="A0AAW1QTH9"/>
<evidence type="ECO:0000313" key="1">
    <source>
        <dbReference type="EMBL" id="KAK9824772.1"/>
    </source>
</evidence>
<sequence length="77" mass="8226">MTLREVLISSSAVHLASQSQAVRSVQQNASSTKVAQQVQHVQLPALADHPAAGTPPEGLQTGALQTYQHELQYLPVL</sequence>